<keyword evidence="3" id="KW-0677">Repeat</keyword>
<feature type="repeat" description="WD" evidence="7">
    <location>
        <begin position="228"/>
        <end position="269"/>
    </location>
</feature>
<evidence type="ECO:0000256" key="3">
    <source>
        <dbReference type="ARBA" id="ARBA00022737"/>
    </source>
</evidence>
<dbReference type="InterPro" id="IPR059122">
    <property type="entry name" value="Beta-prop_WDR5-like"/>
</dbReference>
<dbReference type="HOGENOM" id="CLU_000288_57_1_1"/>
<dbReference type="PROSITE" id="PS50082">
    <property type="entry name" value="WD_REPEATS_2"/>
    <property type="match status" value="5"/>
</dbReference>
<dbReference type="SMART" id="SM00320">
    <property type="entry name" value="WD40"/>
    <property type="match status" value="7"/>
</dbReference>
<evidence type="ECO:0000256" key="4">
    <source>
        <dbReference type="ARBA" id="ARBA00038415"/>
    </source>
</evidence>
<keyword evidence="2 7" id="KW-0853">WD repeat</keyword>
<dbReference type="Pfam" id="PF25175">
    <property type="entry name" value="Beta-prop_WDR5"/>
    <property type="match status" value="1"/>
</dbReference>
<comment type="similarity">
    <text evidence="4">Belongs to the WD repeat MDV1/CAF4 family.</text>
</comment>
<dbReference type="PANTHER" id="PTHR22847">
    <property type="entry name" value="WD40 REPEAT PROTEIN"/>
    <property type="match status" value="1"/>
</dbReference>
<proteinExistence type="inferred from homology"/>
<dbReference type="OrthoDB" id="674604at2759"/>
<evidence type="ECO:0000256" key="8">
    <source>
        <dbReference type="SAM" id="MobiDB-lite"/>
    </source>
</evidence>
<feature type="repeat" description="WD" evidence="7">
    <location>
        <begin position="356"/>
        <end position="397"/>
    </location>
</feature>
<accession>A0A059J9I9</accession>
<evidence type="ECO:0000256" key="5">
    <source>
        <dbReference type="ARBA" id="ARBA00039789"/>
    </source>
</evidence>
<dbReference type="PRINTS" id="PR00320">
    <property type="entry name" value="GPROTEINBRPT"/>
</dbReference>
<feature type="compositionally biased region" description="Basic and acidic residues" evidence="8">
    <location>
        <begin position="28"/>
        <end position="47"/>
    </location>
</feature>
<feature type="region of interest" description="Disordered" evidence="8">
    <location>
        <begin position="510"/>
        <end position="577"/>
    </location>
</feature>
<comment type="subcellular location">
    <subcellularLocation>
        <location evidence="1">Mitochondrion outer membrane</location>
        <topology evidence="1">Peripheral membrane protein</topology>
        <orientation evidence="1">Cytoplasmic side</orientation>
    </subcellularLocation>
</comment>
<feature type="repeat" description="WD" evidence="7">
    <location>
        <begin position="271"/>
        <end position="312"/>
    </location>
</feature>
<feature type="repeat" description="WD" evidence="7">
    <location>
        <begin position="313"/>
        <end position="354"/>
    </location>
</feature>
<dbReference type="InterPro" id="IPR019775">
    <property type="entry name" value="WD40_repeat_CS"/>
</dbReference>
<feature type="domain" description="WDR5-like beta-propeller" evidence="9">
    <location>
        <begin position="186"/>
        <end position="502"/>
    </location>
</feature>
<dbReference type="CDD" id="cd00200">
    <property type="entry name" value="WD40"/>
    <property type="match status" value="1"/>
</dbReference>
<reference evidence="10 11" key="1">
    <citation type="submission" date="2014-02" db="EMBL/GenBank/DDBJ databases">
        <title>The Genome Sequence of Trichophyton interdigitale MR816.</title>
        <authorList>
            <consortium name="The Broad Institute Genomics Platform"/>
            <person name="Cuomo C.A."/>
            <person name="White T.C."/>
            <person name="Graser Y."/>
            <person name="Martinez-Rossi N."/>
            <person name="Heitman J."/>
            <person name="Young S.K."/>
            <person name="Zeng Q."/>
            <person name="Gargeya S."/>
            <person name="Abouelleil A."/>
            <person name="Alvarado L."/>
            <person name="Chapman S.B."/>
            <person name="Gainer-Dewar J."/>
            <person name="Goldberg J."/>
            <person name="Griggs A."/>
            <person name="Gujja S."/>
            <person name="Hansen M."/>
            <person name="Howarth C."/>
            <person name="Imamovic A."/>
            <person name="Larimer J."/>
            <person name="Martinez D."/>
            <person name="Murphy C."/>
            <person name="Pearson M.D."/>
            <person name="Persinoti G."/>
            <person name="Poon T."/>
            <person name="Priest M."/>
            <person name="Roberts A.D."/>
            <person name="Saif S."/>
            <person name="Shea T.D."/>
            <person name="Sykes S.N."/>
            <person name="Wortman J."/>
            <person name="Nusbaum C."/>
            <person name="Birren B."/>
        </authorList>
    </citation>
    <scope>NUCLEOTIDE SEQUENCE [LARGE SCALE GENOMIC DNA]</scope>
    <source>
        <strain evidence="10 11">MR816</strain>
    </source>
</reference>
<evidence type="ECO:0000313" key="10">
    <source>
        <dbReference type="EMBL" id="KDB24515.1"/>
    </source>
</evidence>
<dbReference type="InterPro" id="IPR001680">
    <property type="entry name" value="WD40_rpt"/>
</dbReference>
<gene>
    <name evidence="10" type="ORF">H109_03610</name>
</gene>
<protein>
    <recommendedName>
        <fullName evidence="5">Mitochondrial division protein 1</fullName>
    </recommendedName>
</protein>
<dbReference type="EMBL" id="AOKY01000256">
    <property type="protein sequence ID" value="KDB24515.1"/>
    <property type="molecule type" value="Genomic_DNA"/>
</dbReference>
<comment type="caution">
    <text evidence="10">The sequence shown here is derived from an EMBL/GenBank/DDBJ whole genome shotgun (WGS) entry which is preliminary data.</text>
</comment>
<dbReference type="OMA" id="DCVRLWN"/>
<dbReference type="GO" id="GO:0005741">
    <property type="term" value="C:mitochondrial outer membrane"/>
    <property type="evidence" value="ECO:0007669"/>
    <property type="project" value="UniProtKB-SubCell"/>
</dbReference>
<dbReference type="Proteomes" id="UP000024533">
    <property type="component" value="Unassembled WGS sequence"/>
</dbReference>
<sequence>MGDEIPPTKKRRLEDGSPRPTDSCSSDELGRDTDTGRRRASPERDSRPQSPNYRSPKLNKRSSRSRSASGSDDELSRSVEAPWRPRSGPCSRSHSHSRSPSRSPRSRSRSQSQTRSRGTRSRSTSTTKERGTQGSDRGSANDREYGESESENEDQATRSRQQTPKQSTPPPVPQPECLRYKEKFVLKGHRRGVSAVKFSPDGTMLASCSADATIKIWNTATGTLVHTFEGHLAGISTISWSPDGETIASGSDDKSIRLWDVMTGKPYPNPFVGHHNYVYSIAFSPKGNMLVSGSYDEAVFIWDVRSARIMRSLPAHSDPVAGVDFVRDGTLIVSCAGDGLIRIWDSASGQCLRTLVHEDNPPVASVKFSPNGKFILAWSLDGCVRLWDYVDGLCIKTYQGHTNEKYSMAGTFGLYGHRRPSASSQKLPKEQQANIEKEYAYAASGSEDGRIICWDVISKKTLLELTGHSDVVLGVDAFSPPTMDQKRLMASCGLDQTVRVWEEIEDTGEARAEETALRNVQGEGSPVEKAGNEDASMSTGEDPDAKGDNDGSDMQEQTPMMEKTINDRDSDGDLVMG</sequence>
<dbReference type="PANTHER" id="PTHR22847:SF637">
    <property type="entry name" value="WD REPEAT DOMAIN 5B"/>
    <property type="match status" value="1"/>
</dbReference>
<dbReference type="InterPro" id="IPR015943">
    <property type="entry name" value="WD40/YVTN_repeat-like_dom_sf"/>
</dbReference>
<feature type="compositionally biased region" description="Basic residues" evidence="8">
    <location>
        <begin position="93"/>
        <end position="108"/>
    </location>
</feature>
<evidence type="ECO:0000256" key="1">
    <source>
        <dbReference type="ARBA" id="ARBA00004570"/>
    </source>
</evidence>
<dbReference type="PROSITE" id="PS50294">
    <property type="entry name" value="WD_REPEATS_REGION"/>
    <property type="match status" value="5"/>
</dbReference>
<dbReference type="SUPFAM" id="SSF50978">
    <property type="entry name" value="WD40 repeat-like"/>
    <property type="match status" value="1"/>
</dbReference>
<evidence type="ECO:0000256" key="6">
    <source>
        <dbReference type="ARBA" id="ARBA00043913"/>
    </source>
</evidence>
<dbReference type="STRING" id="1215338.A0A059J9I9"/>
<feature type="region of interest" description="Disordered" evidence="8">
    <location>
        <begin position="1"/>
        <end position="178"/>
    </location>
</feature>
<dbReference type="AlphaFoldDB" id="A0A059J9I9"/>
<comment type="function">
    <text evidence="6">Involved in mitochondrial fission. Acts as an adapter protein required to form mitochondrial fission complexes. Formation of these complexes is required to promote constriction and fission of the mitochondrial compartment at a late step in mitochondrial division.</text>
</comment>
<keyword evidence="11" id="KW-1185">Reference proteome</keyword>
<evidence type="ECO:0000259" key="9">
    <source>
        <dbReference type="Pfam" id="PF25175"/>
    </source>
</evidence>
<dbReference type="Gene3D" id="2.130.10.10">
    <property type="entry name" value="YVTN repeat-like/Quinoprotein amine dehydrogenase"/>
    <property type="match status" value="2"/>
</dbReference>
<dbReference type="PROSITE" id="PS00678">
    <property type="entry name" value="WD_REPEATS_1"/>
    <property type="match status" value="3"/>
</dbReference>
<dbReference type="InterPro" id="IPR020472">
    <property type="entry name" value="WD40_PAC1"/>
</dbReference>
<organism evidence="10 11">
    <name type="scientific">Trichophyton interdigitale (strain MR816)</name>
    <dbReference type="NCBI Taxonomy" id="1215338"/>
    <lineage>
        <taxon>Eukaryota</taxon>
        <taxon>Fungi</taxon>
        <taxon>Dikarya</taxon>
        <taxon>Ascomycota</taxon>
        <taxon>Pezizomycotina</taxon>
        <taxon>Eurotiomycetes</taxon>
        <taxon>Eurotiomycetidae</taxon>
        <taxon>Onygenales</taxon>
        <taxon>Arthrodermataceae</taxon>
        <taxon>Trichophyton</taxon>
    </lineage>
</organism>
<dbReference type="InterPro" id="IPR036322">
    <property type="entry name" value="WD40_repeat_dom_sf"/>
</dbReference>
<feature type="repeat" description="WD" evidence="7">
    <location>
        <begin position="186"/>
        <end position="227"/>
    </location>
</feature>
<dbReference type="FunFam" id="2.130.10.10:FF:000510">
    <property type="entry name" value="WD repeat protein"/>
    <property type="match status" value="1"/>
</dbReference>
<dbReference type="GO" id="GO:1990234">
    <property type="term" value="C:transferase complex"/>
    <property type="evidence" value="ECO:0007669"/>
    <property type="project" value="UniProtKB-ARBA"/>
</dbReference>
<evidence type="ECO:0000256" key="7">
    <source>
        <dbReference type="PROSITE-ProRule" id="PRU00221"/>
    </source>
</evidence>
<evidence type="ECO:0000256" key="2">
    <source>
        <dbReference type="ARBA" id="ARBA00022574"/>
    </source>
</evidence>
<name>A0A059J9I9_TRIIM</name>
<feature type="compositionally biased region" description="Low complexity" evidence="8">
    <location>
        <begin position="109"/>
        <end position="126"/>
    </location>
</feature>
<evidence type="ECO:0000313" key="11">
    <source>
        <dbReference type="Proteomes" id="UP000024533"/>
    </source>
</evidence>